<dbReference type="EMBL" id="JXTC01000004">
    <property type="protein sequence ID" value="POO02502.1"/>
    <property type="molecule type" value="Genomic_DNA"/>
</dbReference>
<dbReference type="InParanoid" id="A0A2P5FXH8"/>
<reference evidence="2" key="1">
    <citation type="submission" date="2016-06" db="EMBL/GenBank/DDBJ databases">
        <title>Parallel loss of symbiosis genes in relatives of nitrogen-fixing non-legume Parasponia.</title>
        <authorList>
            <person name="Van Velzen R."/>
            <person name="Holmer R."/>
            <person name="Bu F."/>
            <person name="Rutten L."/>
            <person name="Van Zeijl A."/>
            <person name="Liu W."/>
            <person name="Santuari L."/>
            <person name="Cao Q."/>
            <person name="Sharma T."/>
            <person name="Shen D."/>
            <person name="Roswanjaya Y."/>
            <person name="Wardhani T."/>
            <person name="Kalhor M.S."/>
            <person name="Jansen J."/>
            <person name="Van den Hoogen J."/>
            <person name="Gungor B."/>
            <person name="Hartog M."/>
            <person name="Hontelez J."/>
            <person name="Verver J."/>
            <person name="Yang W.-C."/>
            <person name="Schijlen E."/>
            <person name="Repin R."/>
            <person name="Schilthuizen M."/>
            <person name="Schranz E."/>
            <person name="Heidstra R."/>
            <person name="Miyata K."/>
            <person name="Fedorova E."/>
            <person name="Kohlen W."/>
            <person name="Bisseling T."/>
            <person name="Smit S."/>
            <person name="Geurts R."/>
        </authorList>
    </citation>
    <scope>NUCLEOTIDE SEQUENCE [LARGE SCALE GENOMIC DNA]</scope>
    <source>
        <strain evidence="2">cv. RG33-2</strain>
    </source>
</reference>
<dbReference type="Proteomes" id="UP000237000">
    <property type="component" value="Unassembled WGS sequence"/>
</dbReference>
<proteinExistence type="predicted"/>
<protein>
    <submittedName>
        <fullName evidence="1">Uncharacterized protein</fullName>
    </submittedName>
</protein>
<comment type="caution">
    <text evidence="1">The sequence shown here is derived from an EMBL/GenBank/DDBJ whole genome shotgun (WGS) entry which is preliminary data.</text>
</comment>
<evidence type="ECO:0000313" key="2">
    <source>
        <dbReference type="Proteomes" id="UP000237000"/>
    </source>
</evidence>
<evidence type="ECO:0000313" key="1">
    <source>
        <dbReference type="EMBL" id="POO02502.1"/>
    </source>
</evidence>
<name>A0A2P5FXH8_TREOI</name>
<sequence>MVGERKGGFRGFWGLGSVLTETDWATSALRALPTGGSFWVTMADSSASDGIFRSSSMIDERKGERNGR</sequence>
<organism evidence="1 2">
    <name type="scientific">Trema orientale</name>
    <name type="common">Charcoal tree</name>
    <name type="synonym">Celtis orientalis</name>
    <dbReference type="NCBI Taxonomy" id="63057"/>
    <lineage>
        <taxon>Eukaryota</taxon>
        <taxon>Viridiplantae</taxon>
        <taxon>Streptophyta</taxon>
        <taxon>Embryophyta</taxon>
        <taxon>Tracheophyta</taxon>
        <taxon>Spermatophyta</taxon>
        <taxon>Magnoliopsida</taxon>
        <taxon>eudicotyledons</taxon>
        <taxon>Gunneridae</taxon>
        <taxon>Pentapetalae</taxon>
        <taxon>rosids</taxon>
        <taxon>fabids</taxon>
        <taxon>Rosales</taxon>
        <taxon>Cannabaceae</taxon>
        <taxon>Trema</taxon>
    </lineage>
</organism>
<keyword evidence="2" id="KW-1185">Reference proteome</keyword>
<gene>
    <name evidence="1" type="ORF">TorRG33x02_014860</name>
</gene>
<dbReference type="AlphaFoldDB" id="A0A2P5FXH8"/>
<accession>A0A2P5FXH8</accession>